<dbReference type="InterPro" id="IPR016024">
    <property type="entry name" value="ARM-type_fold"/>
</dbReference>
<dbReference type="InterPro" id="IPR011989">
    <property type="entry name" value="ARM-like"/>
</dbReference>
<dbReference type="PANTHER" id="PTHR23315:SF7">
    <property type="entry name" value="U-BOX DOMAIN-CONTAINING PROTEIN 4"/>
    <property type="match status" value="1"/>
</dbReference>
<feature type="domain" description="U-box" evidence="3">
    <location>
        <begin position="509"/>
        <end position="775"/>
    </location>
</feature>
<feature type="repeat" description="ARM" evidence="2">
    <location>
        <begin position="765"/>
        <end position="809"/>
    </location>
</feature>
<evidence type="ECO:0000256" key="1">
    <source>
        <dbReference type="ARBA" id="ARBA00022786"/>
    </source>
</evidence>
<dbReference type="EMBL" id="BNJQ01000035">
    <property type="protein sequence ID" value="GHP11564.1"/>
    <property type="molecule type" value="Genomic_DNA"/>
</dbReference>
<dbReference type="PANTHER" id="PTHR23315">
    <property type="entry name" value="U BOX DOMAIN-CONTAINING"/>
    <property type="match status" value="1"/>
</dbReference>
<feature type="repeat" description="ARM" evidence="2">
    <location>
        <begin position="1149"/>
        <end position="1193"/>
    </location>
</feature>
<sequence length="1245" mass="131682">MPSHTHNHSRAMSLLGLQLRRAITASSQSSLVAWAGVPCVSGGVATSPYTFSFCRLKLGRGVASWDSSAVSLFQKQAPSRRTFAAGPSSSWEHAIQDSIDADNHATTTTTTTKTPKGDVTDLNNLKEIARKTRGAHISVTQIVDAMRAGKQNDLETGASILWTVAEHGDDAKRGEICANALDVLVGMLKDPINTTKFGLQCAAAALSCALKENKEFAEVVSRRREAVRAAGALEPIVQMLQSGDARCRLDAAGLLVRMVADAKFVDEVIAVGALDPLVAILHVDDEGLLTLNDVRVVASAAMAVANIASHGDKYRAALVDCGALPPLVAILRFGDVHARANAATALANFSCGSTTCREALRQAGAFEVLVDLVHDKDDRFRKQVSRALSGWVGRIKDAASDTTRRDDVNLEDLATLMQKGDQSHKETSAAVLWAIARTSNGLRRDEIIAADGVIDVLVSLLHNGSDFGRTSAAGALSNIIKGTGQYGDRRREVVLAAGALAPLLSLAQTGNEMAKEQATAALLNIAKGGGTCRDTLEKADAFDILRKIVESNEFQKPMQAWLTRTLSDVEQGDPIDVMKQASRHANKRDEIDVNRLVNLMKQGNDLDKETGASTLWAIAQYSDGSRRDEICAVEGLLGVLVDMMNEGSVYGKAAAVGALANISNGRGLSAARRRLEILNAGALPPLVALAYDDNPNLTEQAASALAKLAADSVGASAIVEAGALDSLRKILSKGENIRAMASVAMTVANLAVHGNDMKQAVVDAGIMPPLLDMLRTGGMNEFAQNCAVMALANMARGDESYRQVLEDAGALQLLNELVTTSSWENVRNNARRAIRFSTGEEELVDDHVDYAAIVDKMLNDSDVDRMDGAAMCKQVLSSAQRDALVYAGAAPPLIALLRDGSVEGKTIAATAVAELLFGFSETRPQAFIDAGVVEPLVALLRGENGYNDTDGKIRAASAIERLTYRNASRGDAFVQSGACDTLVALLSDDSDSMQYRAAKALLGISSSTAQNREAVIRADPIRPLVGLLRDGATMEIKTEAAAVLAQLLYRNSQAVEQAVDAGAIPLISSLLLDAIGAKTQSRALLVLSHIANVPSSTYRNAIMDNNAVVEHLVALLDSDDDNTTKSAARTLSSLTYQDYGRIDGVVSAGAVQALVSLFKKSDVSGGVLSHACVTLANIAESTASSHLAIMMEAGAATVLEPIARDDNTAKSKDARYILECLAVHSNNEGGEDGGSSGITPPQWPS</sequence>
<dbReference type="Pfam" id="PF00514">
    <property type="entry name" value="Arm"/>
    <property type="match status" value="1"/>
</dbReference>
<protein>
    <recommendedName>
        <fullName evidence="3">U-box domain-containing protein</fullName>
    </recommendedName>
</protein>
<dbReference type="InterPro" id="IPR058678">
    <property type="entry name" value="ARM_PUB"/>
</dbReference>
<dbReference type="Gene3D" id="1.25.10.10">
    <property type="entry name" value="Leucine-rich Repeat Variant"/>
    <property type="match status" value="5"/>
</dbReference>
<keyword evidence="5" id="KW-1185">Reference proteome</keyword>
<dbReference type="InterPro" id="IPR000225">
    <property type="entry name" value="Armadillo"/>
</dbReference>
<evidence type="ECO:0000313" key="4">
    <source>
        <dbReference type="EMBL" id="GHP11564.1"/>
    </source>
</evidence>
<dbReference type="OrthoDB" id="522946at2759"/>
<comment type="caution">
    <text evidence="4">The sequence shown here is derived from an EMBL/GenBank/DDBJ whole genome shotgun (WGS) entry which is preliminary data.</text>
</comment>
<evidence type="ECO:0000259" key="3">
    <source>
        <dbReference type="Pfam" id="PF25598"/>
    </source>
</evidence>
<name>A0A830HWK5_9CHLO</name>
<feature type="repeat" description="ARM" evidence="2">
    <location>
        <begin position="1107"/>
        <end position="1149"/>
    </location>
</feature>
<dbReference type="SUPFAM" id="SSF48371">
    <property type="entry name" value="ARM repeat"/>
    <property type="match status" value="3"/>
</dbReference>
<reference evidence="4" key="1">
    <citation type="submission" date="2020-10" db="EMBL/GenBank/DDBJ databases">
        <title>Unveiling of a novel bifunctional photoreceptor, Dualchrome1, isolated from a cosmopolitan green alga.</title>
        <authorList>
            <person name="Suzuki S."/>
            <person name="Kawachi M."/>
        </authorList>
    </citation>
    <scope>NUCLEOTIDE SEQUENCE</scope>
    <source>
        <strain evidence="4">NIES 2893</strain>
    </source>
</reference>
<dbReference type="SMART" id="SM00185">
    <property type="entry name" value="ARM"/>
    <property type="match status" value="19"/>
</dbReference>
<keyword evidence="1" id="KW-0833">Ubl conjugation pathway</keyword>
<feature type="repeat" description="ARM" evidence="2">
    <location>
        <begin position="681"/>
        <end position="723"/>
    </location>
</feature>
<accession>A0A830HWK5</accession>
<evidence type="ECO:0000313" key="5">
    <source>
        <dbReference type="Proteomes" id="UP000660262"/>
    </source>
</evidence>
<dbReference type="Pfam" id="PF25598">
    <property type="entry name" value="ARM_PUB"/>
    <property type="match status" value="1"/>
</dbReference>
<dbReference type="PROSITE" id="PS50176">
    <property type="entry name" value="ARM_REPEAT"/>
    <property type="match status" value="5"/>
</dbReference>
<evidence type="ECO:0000256" key="2">
    <source>
        <dbReference type="PROSITE-ProRule" id="PRU00259"/>
    </source>
</evidence>
<proteinExistence type="predicted"/>
<dbReference type="AlphaFoldDB" id="A0A830HWK5"/>
<dbReference type="Proteomes" id="UP000660262">
    <property type="component" value="Unassembled WGS sequence"/>
</dbReference>
<feature type="repeat" description="ARM" evidence="2">
    <location>
        <begin position="272"/>
        <end position="322"/>
    </location>
</feature>
<organism evidence="4 5">
    <name type="scientific">Pycnococcus provasolii</name>
    <dbReference type="NCBI Taxonomy" id="41880"/>
    <lineage>
        <taxon>Eukaryota</taxon>
        <taxon>Viridiplantae</taxon>
        <taxon>Chlorophyta</taxon>
        <taxon>Pseudoscourfieldiophyceae</taxon>
        <taxon>Pseudoscourfieldiales</taxon>
        <taxon>Pycnococcaceae</taxon>
        <taxon>Pycnococcus</taxon>
    </lineage>
</organism>
<gene>
    <name evidence="4" type="ORF">PPROV_001029200</name>
</gene>